<dbReference type="GO" id="GO:0043565">
    <property type="term" value="F:sequence-specific DNA binding"/>
    <property type="evidence" value="ECO:0007669"/>
    <property type="project" value="TreeGrafter"/>
</dbReference>
<dbReference type="Proteomes" id="UP000525623">
    <property type="component" value="Unassembled WGS sequence"/>
</dbReference>
<comment type="similarity">
    <text evidence="1">Belongs to the LysR transcriptional regulatory family.</text>
</comment>
<dbReference type="AlphaFoldDB" id="A0A7W4P898"/>
<dbReference type="Pfam" id="PF03466">
    <property type="entry name" value="LysR_substrate"/>
    <property type="match status" value="1"/>
</dbReference>
<dbReference type="PANTHER" id="PTHR30427:SF1">
    <property type="entry name" value="TRANSCRIPTIONAL ACTIVATOR PROTEIN LYSR"/>
    <property type="match status" value="1"/>
</dbReference>
<dbReference type="PROSITE" id="PS50931">
    <property type="entry name" value="HTH_LYSR"/>
    <property type="match status" value="1"/>
</dbReference>
<evidence type="ECO:0000256" key="1">
    <source>
        <dbReference type="ARBA" id="ARBA00009437"/>
    </source>
</evidence>
<evidence type="ECO:0000256" key="3">
    <source>
        <dbReference type="ARBA" id="ARBA00023125"/>
    </source>
</evidence>
<dbReference type="PRINTS" id="PR00039">
    <property type="entry name" value="HTHLYSR"/>
</dbReference>
<evidence type="ECO:0000313" key="7">
    <source>
        <dbReference type="Proteomes" id="UP000525623"/>
    </source>
</evidence>
<organism evidence="6 7">
    <name type="scientific">Gluconacetobacter tumulicola</name>
    <dbReference type="NCBI Taxonomy" id="1017177"/>
    <lineage>
        <taxon>Bacteria</taxon>
        <taxon>Pseudomonadati</taxon>
        <taxon>Pseudomonadota</taxon>
        <taxon>Alphaproteobacteria</taxon>
        <taxon>Acetobacterales</taxon>
        <taxon>Acetobacteraceae</taxon>
        <taxon>Gluconacetobacter</taxon>
    </lineage>
</organism>
<keyword evidence="3" id="KW-0238">DNA-binding</keyword>
<dbReference type="InterPro" id="IPR036388">
    <property type="entry name" value="WH-like_DNA-bd_sf"/>
</dbReference>
<dbReference type="Gene3D" id="1.10.10.10">
    <property type="entry name" value="Winged helix-like DNA-binding domain superfamily/Winged helix DNA-binding domain"/>
    <property type="match status" value="1"/>
</dbReference>
<keyword evidence="2" id="KW-0805">Transcription regulation</keyword>
<keyword evidence="4" id="KW-0804">Transcription</keyword>
<keyword evidence="7" id="KW-1185">Reference proteome</keyword>
<dbReference type="InterPro" id="IPR000847">
    <property type="entry name" value="LysR_HTH_N"/>
</dbReference>
<accession>A0A7W4P898</accession>
<feature type="domain" description="HTH lysR-type" evidence="5">
    <location>
        <begin position="6"/>
        <end position="63"/>
    </location>
</feature>
<reference evidence="6 7" key="1">
    <citation type="submission" date="2020-04" db="EMBL/GenBank/DDBJ databases">
        <title>Description of novel Gluconacetobacter.</title>
        <authorList>
            <person name="Sombolestani A."/>
        </authorList>
    </citation>
    <scope>NUCLEOTIDE SEQUENCE [LARGE SCALE GENOMIC DNA]</scope>
    <source>
        <strain evidence="6 7">LMG 27725</strain>
    </source>
</reference>
<dbReference type="EMBL" id="JABEQL010000039">
    <property type="protein sequence ID" value="MBB2181032.1"/>
    <property type="molecule type" value="Genomic_DNA"/>
</dbReference>
<evidence type="ECO:0000256" key="4">
    <source>
        <dbReference type="ARBA" id="ARBA00023163"/>
    </source>
</evidence>
<evidence type="ECO:0000256" key="2">
    <source>
        <dbReference type="ARBA" id="ARBA00023015"/>
    </source>
</evidence>
<gene>
    <name evidence="6" type="ORF">HLH29_18050</name>
</gene>
<evidence type="ECO:0000259" key="5">
    <source>
        <dbReference type="PROSITE" id="PS50931"/>
    </source>
</evidence>
<dbReference type="Gene3D" id="3.40.190.290">
    <property type="match status" value="1"/>
</dbReference>
<comment type="caution">
    <text evidence="6">The sequence shown here is derived from an EMBL/GenBank/DDBJ whole genome shotgun (WGS) entry which is preliminary data.</text>
</comment>
<dbReference type="SUPFAM" id="SSF46785">
    <property type="entry name" value="Winged helix' DNA-binding domain"/>
    <property type="match status" value="1"/>
</dbReference>
<protein>
    <submittedName>
        <fullName evidence="6">LysR family transcriptional regulator</fullName>
    </submittedName>
</protein>
<name>A0A7W4P898_9PROT</name>
<dbReference type="GO" id="GO:0003700">
    <property type="term" value="F:DNA-binding transcription factor activity"/>
    <property type="evidence" value="ECO:0007669"/>
    <property type="project" value="InterPro"/>
</dbReference>
<dbReference type="Pfam" id="PF00126">
    <property type="entry name" value="HTH_1"/>
    <property type="match status" value="1"/>
</dbReference>
<dbReference type="InterPro" id="IPR005119">
    <property type="entry name" value="LysR_subst-bd"/>
</dbReference>
<dbReference type="SUPFAM" id="SSF53850">
    <property type="entry name" value="Periplasmic binding protein-like II"/>
    <property type="match status" value="1"/>
</dbReference>
<evidence type="ECO:0000313" key="6">
    <source>
        <dbReference type="EMBL" id="MBB2181032.1"/>
    </source>
</evidence>
<dbReference type="InterPro" id="IPR036390">
    <property type="entry name" value="WH_DNA-bd_sf"/>
</dbReference>
<dbReference type="PANTHER" id="PTHR30427">
    <property type="entry name" value="TRANSCRIPTIONAL ACTIVATOR PROTEIN LYSR"/>
    <property type="match status" value="1"/>
</dbReference>
<sequence length="326" mass="34930">MTVETLDFKQLEAFCAVMTAGGVTGAARLLHRSQPNVSRLIQELENTVGFALFVRNGPRISPTEHALRFHPEAERLVNVFHHVRERAEAIGSGQPPSFEISAISALAVSLVPPALAAIPRELMPSSLHVQAAVVDRVAQSVATGASDFGLASFPVSYPGLGVKWVGEAPCVAALRHDHPLAAKPLIPLRAFADCTLITMSNPFKLRYRVDHVFEKERIAPCAIVDTNTGATALSLAREGLGVAIVDPATAYGMPFRDLVLRPLDVRIPFFFGAIVGASRALPPALSVFSDAVLAAAERLLPGFRLHQTLGADLLEDALYGEQPLQT</sequence>
<dbReference type="RefSeq" id="WP_182968760.1">
    <property type="nucleotide sequence ID" value="NZ_BAABGC010000056.1"/>
</dbReference>
<proteinExistence type="inferred from homology"/>
<dbReference type="GO" id="GO:0010628">
    <property type="term" value="P:positive regulation of gene expression"/>
    <property type="evidence" value="ECO:0007669"/>
    <property type="project" value="TreeGrafter"/>
</dbReference>